<dbReference type="InParanoid" id="A0A317XQY0"/>
<name>A0A317XQY0_9BASI</name>
<evidence type="ECO:0000313" key="2">
    <source>
        <dbReference type="Proteomes" id="UP000246740"/>
    </source>
</evidence>
<sequence>MEDPPSAGFGLLAAMCFLACNSAPRLDAIYPKTLEMYSMTGMRARIRLPGDRFRSFLRTLPTKATSGERKQFAQLCHRSHFNFHRALTRVLFYLVFLNLCSPRSPVLFLKFPVTRYFPATVEPRIDD</sequence>
<gene>
    <name evidence="1" type="ORF">BCV70DRAFT_199788</name>
</gene>
<protein>
    <submittedName>
        <fullName evidence="1">Uncharacterized protein</fullName>
    </submittedName>
</protein>
<reference evidence="1 2" key="1">
    <citation type="journal article" date="2018" name="Mol. Biol. Evol.">
        <title>Broad Genomic Sampling Reveals a Smut Pathogenic Ancestry of the Fungal Clade Ustilaginomycotina.</title>
        <authorList>
            <person name="Kijpornyongpan T."/>
            <person name="Mondo S.J."/>
            <person name="Barry K."/>
            <person name="Sandor L."/>
            <person name="Lee J."/>
            <person name="Lipzen A."/>
            <person name="Pangilinan J."/>
            <person name="LaButti K."/>
            <person name="Hainaut M."/>
            <person name="Henrissat B."/>
            <person name="Grigoriev I.V."/>
            <person name="Spatafora J.W."/>
            <person name="Aime M.C."/>
        </authorList>
    </citation>
    <scope>NUCLEOTIDE SEQUENCE [LARGE SCALE GENOMIC DNA]</scope>
    <source>
        <strain evidence="1 2">MCA 3645</strain>
    </source>
</reference>
<proteinExistence type="predicted"/>
<keyword evidence="2" id="KW-1185">Reference proteome</keyword>
<dbReference type="Proteomes" id="UP000246740">
    <property type="component" value="Unassembled WGS sequence"/>
</dbReference>
<accession>A0A317XQY0</accession>
<evidence type="ECO:0000313" key="1">
    <source>
        <dbReference type="EMBL" id="PWZ00512.1"/>
    </source>
</evidence>
<dbReference type="AlphaFoldDB" id="A0A317XQY0"/>
<dbReference type="EMBL" id="KZ819192">
    <property type="protein sequence ID" value="PWZ00512.1"/>
    <property type="molecule type" value="Genomic_DNA"/>
</dbReference>
<organism evidence="1 2">
    <name type="scientific">Testicularia cyperi</name>
    <dbReference type="NCBI Taxonomy" id="1882483"/>
    <lineage>
        <taxon>Eukaryota</taxon>
        <taxon>Fungi</taxon>
        <taxon>Dikarya</taxon>
        <taxon>Basidiomycota</taxon>
        <taxon>Ustilaginomycotina</taxon>
        <taxon>Ustilaginomycetes</taxon>
        <taxon>Ustilaginales</taxon>
        <taxon>Anthracoideaceae</taxon>
        <taxon>Testicularia</taxon>
    </lineage>
</organism>